<feature type="binding site" evidence="9">
    <location>
        <begin position="110"/>
        <end position="113"/>
    </location>
    <ligand>
        <name>NAD(+)</name>
        <dbReference type="ChEBI" id="CHEBI:57540"/>
    </ligand>
</feature>
<evidence type="ECO:0000256" key="10">
    <source>
        <dbReference type="NCBIfam" id="TIGR00036"/>
    </source>
</evidence>
<dbReference type="Gene3D" id="3.40.50.720">
    <property type="entry name" value="NAD(P)-binding Rossmann-like Domain"/>
    <property type="match status" value="1"/>
</dbReference>
<dbReference type="OrthoDB" id="9790352at2"/>
<feature type="domain" description="Dihydrodipicolinate reductase N-terminal" evidence="11">
    <location>
        <begin position="3"/>
        <end position="113"/>
    </location>
</feature>
<dbReference type="InterPro" id="IPR023940">
    <property type="entry name" value="DHDPR_bac"/>
</dbReference>
<feature type="binding site" evidence="9">
    <location>
        <begin position="153"/>
        <end position="154"/>
    </location>
    <ligand>
        <name>(S)-2,3,4,5-tetrahydrodipicolinate</name>
        <dbReference type="ChEBI" id="CHEBI:16845"/>
    </ligand>
</feature>
<dbReference type="CDD" id="cd02274">
    <property type="entry name" value="DHDPR_N"/>
    <property type="match status" value="1"/>
</dbReference>
<dbReference type="PROSITE" id="PS01298">
    <property type="entry name" value="DAPB"/>
    <property type="match status" value="1"/>
</dbReference>
<dbReference type="GO" id="GO:0005829">
    <property type="term" value="C:cytosol"/>
    <property type="evidence" value="ECO:0007669"/>
    <property type="project" value="TreeGrafter"/>
</dbReference>
<dbReference type="PANTHER" id="PTHR20836:SF7">
    <property type="entry name" value="4-HYDROXY-TETRAHYDRODIPICOLINATE REDUCTASE"/>
    <property type="match status" value="1"/>
</dbReference>
<dbReference type="SUPFAM" id="SSF51735">
    <property type="entry name" value="NAD(P)-binding Rossmann-fold domains"/>
    <property type="match status" value="1"/>
</dbReference>
<reference evidence="13 14" key="1">
    <citation type="submission" date="2019-03" db="EMBL/GenBank/DDBJ databases">
        <title>Genomic Encyclopedia of Type Strains, Phase IV (KMG-IV): sequencing the most valuable type-strain genomes for metagenomic binning, comparative biology and taxonomic classification.</title>
        <authorList>
            <person name="Goeker M."/>
        </authorList>
    </citation>
    <scope>NUCLEOTIDE SEQUENCE [LARGE SCALE GENOMIC DNA]</scope>
    <source>
        <strain evidence="13 14">DSM 102940</strain>
    </source>
</reference>
<comment type="catalytic activity">
    <reaction evidence="9">
        <text>(S)-2,3,4,5-tetrahydrodipicolinate + NAD(+) + H2O = (2S,4S)-4-hydroxy-2,3,4,5-tetrahydrodipicolinate + NADH + H(+)</text>
        <dbReference type="Rhea" id="RHEA:35323"/>
        <dbReference type="ChEBI" id="CHEBI:15377"/>
        <dbReference type="ChEBI" id="CHEBI:15378"/>
        <dbReference type="ChEBI" id="CHEBI:16845"/>
        <dbReference type="ChEBI" id="CHEBI:57540"/>
        <dbReference type="ChEBI" id="CHEBI:57945"/>
        <dbReference type="ChEBI" id="CHEBI:67139"/>
        <dbReference type="EC" id="1.17.1.8"/>
    </reaction>
</comment>
<dbReference type="InterPro" id="IPR022664">
    <property type="entry name" value="DapB_N_CS"/>
</dbReference>
<dbReference type="AlphaFoldDB" id="A0A4R2KEM2"/>
<evidence type="ECO:0000256" key="9">
    <source>
        <dbReference type="HAMAP-Rule" id="MF_00102"/>
    </source>
</evidence>
<keyword evidence="6 9" id="KW-0560">Oxidoreductase</keyword>
<name>A0A4R2KEM2_9FIRM</name>
<dbReference type="GO" id="GO:0019877">
    <property type="term" value="P:diaminopimelate biosynthetic process"/>
    <property type="evidence" value="ECO:0007669"/>
    <property type="project" value="UniProtKB-UniRule"/>
</dbReference>
<dbReference type="FunFam" id="3.30.360.10:FF:000004">
    <property type="entry name" value="4-hydroxy-tetrahydrodipicolinate reductase"/>
    <property type="match status" value="1"/>
</dbReference>
<dbReference type="GO" id="GO:0051287">
    <property type="term" value="F:NAD binding"/>
    <property type="evidence" value="ECO:0007669"/>
    <property type="project" value="UniProtKB-UniRule"/>
</dbReference>
<feature type="active site" description="Proton donor/acceptor" evidence="9">
    <location>
        <position position="143"/>
    </location>
</feature>
<comment type="subunit">
    <text evidence="9">Homotetramer.</text>
</comment>
<dbReference type="PIRSF" id="PIRSF000161">
    <property type="entry name" value="DHPR"/>
    <property type="match status" value="1"/>
</dbReference>
<dbReference type="GO" id="GO:0050661">
    <property type="term" value="F:NADP binding"/>
    <property type="evidence" value="ECO:0007669"/>
    <property type="project" value="UniProtKB-UniRule"/>
</dbReference>
<keyword evidence="4 9" id="KW-0521">NADP</keyword>
<accession>A0A4R2KEM2</accession>
<evidence type="ECO:0000256" key="1">
    <source>
        <dbReference type="ARBA" id="ARBA00006642"/>
    </source>
</evidence>
<dbReference type="InterPro" id="IPR000846">
    <property type="entry name" value="DapB_N"/>
</dbReference>
<dbReference type="RefSeq" id="WP_132246529.1">
    <property type="nucleotide sequence ID" value="NZ_SLWV01000021.1"/>
</dbReference>
<organism evidence="13 14">
    <name type="scientific">Marinisporobacter balticus</name>
    <dbReference type="NCBI Taxonomy" id="2018667"/>
    <lineage>
        <taxon>Bacteria</taxon>
        <taxon>Bacillati</taxon>
        <taxon>Bacillota</taxon>
        <taxon>Clostridia</taxon>
        <taxon>Peptostreptococcales</taxon>
        <taxon>Thermotaleaceae</taxon>
        <taxon>Marinisporobacter</taxon>
    </lineage>
</organism>
<evidence type="ECO:0000256" key="2">
    <source>
        <dbReference type="ARBA" id="ARBA00022490"/>
    </source>
</evidence>
<dbReference type="NCBIfam" id="TIGR00036">
    <property type="entry name" value="dapB"/>
    <property type="match status" value="1"/>
</dbReference>
<keyword evidence="8 9" id="KW-0457">Lysine biosynthesis</keyword>
<comment type="caution">
    <text evidence="9">Was originally thought to be a dihydrodipicolinate reductase (DHDPR), catalyzing the conversion of dihydrodipicolinate to tetrahydrodipicolinate. However, it was shown in E.coli that the substrate of the enzymatic reaction is not dihydrodipicolinate (DHDP) but in fact (2S,4S)-4-hydroxy-2,3,4,5-tetrahydrodipicolinic acid (HTPA), the product released by the DapA-catalyzed reaction.</text>
</comment>
<dbReference type="EC" id="1.17.1.8" evidence="9 10"/>
<feature type="binding site" evidence="9">
    <location>
        <position position="39"/>
    </location>
    <ligand>
        <name>NADP(+)</name>
        <dbReference type="ChEBI" id="CHEBI:58349"/>
    </ligand>
</feature>
<dbReference type="Proteomes" id="UP000294919">
    <property type="component" value="Unassembled WGS sequence"/>
</dbReference>
<dbReference type="InterPro" id="IPR022663">
    <property type="entry name" value="DapB_C"/>
</dbReference>
<dbReference type="GO" id="GO:0008839">
    <property type="term" value="F:4-hydroxy-tetrahydrodipicolinate reductase"/>
    <property type="evidence" value="ECO:0007669"/>
    <property type="project" value="UniProtKB-UniRule"/>
</dbReference>
<comment type="pathway">
    <text evidence="9">Amino-acid biosynthesis; L-lysine biosynthesis via DAP pathway; (S)-tetrahydrodipicolinate from L-aspartate: step 4/4.</text>
</comment>
<evidence type="ECO:0000313" key="13">
    <source>
        <dbReference type="EMBL" id="TCO71464.1"/>
    </source>
</evidence>
<sequence>MVTVIISGCNGTMGRILSRFIANNREMEVIAGIDRYVDRYENPFPVYKNACDCMESSDVVIDFSHHSTLDAILKYCVDTKTPLVTATTGLSDKDSESLMDASKIIPIFQTGNMSLGVNVITDLAKKAAQVLGDPFDIEIIEKHHNQKVDSPSGTAYLIANGINEGLENKKDFVYGRYGRAEKRKTTDIGIHAIRGGTIVGEHTVIFAGPDEIIEIKHTAISKDIFALGAIEASKFLLKQTNGFYNMNDMLK</sequence>
<proteinExistence type="inferred from homology"/>
<comment type="caution">
    <text evidence="13">The sequence shown here is derived from an EMBL/GenBank/DDBJ whole genome shotgun (WGS) entry which is preliminary data.</text>
</comment>
<evidence type="ECO:0000256" key="4">
    <source>
        <dbReference type="ARBA" id="ARBA00022857"/>
    </source>
</evidence>
<evidence type="ECO:0000256" key="3">
    <source>
        <dbReference type="ARBA" id="ARBA00022605"/>
    </source>
</evidence>
<keyword evidence="14" id="KW-1185">Reference proteome</keyword>
<dbReference type="EMBL" id="SLWV01000021">
    <property type="protein sequence ID" value="TCO71464.1"/>
    <property type="molecule type" value="Genomic_DNA"/>
</dbReference>
<evidence type="ECO:0000259" key="11">
    <source>
        <dbReference type="Pfam" id="PF01113"/>
    </source>
</evidence>
<keyword evidence="3 9" id="KW-0028">Amino-acid biosynthesis</keyword>
<feature type="domain" description="Dihydrodipicolinate reductase C-terminal" evidence="12">
    <location>
        <begin position="116"/>
        <end position="250"/>
    </location>
</feature>
<dbReference type="Pfam" id="PF01113">
    <property type="entry name" value="DapB_N"/>
    <property type="match status" value="1"/>
</dbReference>
<comment type="function">
    <text evidence="9">Catalyzes the conversion of 4-hydroxy-tetrahydrodipicolinate (HTPA) to tetrahydrodipicolinate.</text>
</comment>
<keyword evidence="5 9" id="KW-0220">Diaminopimelate biosynthesis</keyword>
<feature type="active site" description="Proton donor" evidence="9">
    <location>
        <position position="147"/>
    </location>
</feature>
<dbReference type="InterPro" id="IPR036291">
    <property type="entry name" value="NAD(P)-bd_dom_sf"/>
</dbReference>
<evidence type="ECO:0000313" key="14">
    <source>
        <dbReference type="Proteomes" id="UP000294919"/>
    </source>
</evidence>
<gene>
    <name evidence="9" type="primary">dapB</name>
    <name evidence="13" type="ORF">EV214_12114</name>
</gene>
<dbReference type="HAMAP" id="MF_00102">
    <property type="entry name" value="DapB"/>
    <property type="match status" value="1"/>
</dbReference>
<dbReference type="SUPFAM" id="SSF55347">
    <property type="entry name" value="Glyceraldehyde-3-phosphate dehydrogenase-like, C-terminal domain"/>
    <property type="match status" value="1"/>
</dbReference>
<dbReference type="Pfam" id="PF05173">
    <property type="entry name" value="DapB_C"/>
    <property type="match status" value="1"/>
</dbReference>
<comment type="subcellular location">
    <subcellularLocation>
        <location evidence="9">Cytoplasm</location>
    </subcellularLocation>
</comment>
<evidence type="ECO:0000256" key="6">
    <source>
        <dbReference type="ARBA" id="ARBA00023002"/>
    </source>
</evidence>
<dbReference type="UniPathway" id="UPA00034">
    <property type="reaction ID" value="UER00018"/>
</dbReference>
<feature type="binding site" evidence="9">
    <location>
        <position position="38"/>
    </location>
    <ligand>
        <name>NAD(+)</name>
        <dbReference type="ChEBI" id="CHEBI:57540"/>
    </ligand>
</feature>
<keyword evidence="7 9" id="KW-0520">NAD</keyword>
<comment type="similarity">
    <text evidence="1 9">Belongs to the DapB family.</text>
</comment>
<evidence type="ECO:0000259" key="12">
    <source>
        <dbReference type="Pfam" id="PF05173"/>
    </source>
</evidence>
<protein>
    <recommendedName>
        <fullName evidence="9 10">4-hydroxy-tetrahydrodipicolinate reductase</fullName>
        <shortName evidence="9">HTPA reductase</shortName>
        <ecNumber evidence="9 10">1.17.1.8</ecNumber>
    </recommendedName>
</protein>
<comment type="catalytic activity">
    <reaction evidence="9">
        <text>(S)-2,3,4,5-tetrahydrodipicolinate + NADP(+) + H2O = (2S,4S)-4-hydroxy-2,3,4,5-tetrahydrodipicolinate + NADPH + H(+)</text>
        <dbReference type="Rhea" id="RHEA:35331"/>
        <dbReference type="ChEBI" id="CHEBI:15377"/>
        <dbReference type="ChEBI" id="CHEBI:15378"/>
        <dbReference type="ChEBI" id="CHEBI:16845"/>
        <dbReference type="ChEBI" id="CHEBI:57783"/>
        <dbReference type="ChEBI" id="CHEBI:58349"/>
        <dbReference type="ChEBI" id="CHEBI:67139"/>
        <dbReference type="EC" id="1.17.1.8"/>
    </reaction>
</comment>
<evidence type="ECO:0000256" key="5">
    <source>
        <dbReference type="ARBA" id="ARBA00022915"/>
    </source>
</evidence>
<dbReference type="PANTHER" id="PTHR20836">
    <property type="entry name" value="DIHYDRODIPICOLINATE REDUCTASE"/>
    <property type="match status" value="1"/>
</dbReference>
<feature type="binding site" evidence="9">
    <location>
        <begin position="8"/>
        <end position="13"/>
    </location>
    <ligand>
        <name>NAD(+)</name>
        <dbReference type="ChEBI" id="CHEBI:57540"/>
    </ligand>
</feature>
<feature type="binding site" evidence="9">
    <location>
        <position position="144"/>
    </location>
    <ligand>
        <name>(S)-2,3,4,5-tetrahydrodipicolinate</name>
        <dbReference type="ChEBI" id="CHEBI:16845"/>
    </ligand>
</feature>
<evidence type="ECO:0000256" key="7">
    <source>
        <dbReference type="ARBA" id="ARBA00023027"/>
    </source>
</evidence>
<dbReference type="GO" id="GO:0016726">
    <property type="term" value="F:oxidoreductase activity, acting on CH or CH2 groups, NAD or NADP as acceptor"/>
    <property type="evidence" value="ECO:0007669"/>
    <property type="project" value="UniProtKB-UniRule"/>
</dbReference>
<feature type="binding site" evidence="9">
    <location>
        <begin position="86"/>
        <end position="88"/>
    </location>
    <ligand>
        <name>NAD(+)</name>
        <dbReference type="ChEBI" id="CHEBI:57540"/>
    </ligand>
</feature>
<keyword evidence="2 9" id="KW-0963">Cytoplasm</keyword>
<dbReference type="Gene3D" id="3.30.360.10">
    <property type="entry name" value="Dihydrodipicolinate Reductase, domain 2"/>
    <property type="match status" value="1"/>
</dbReference>
<dbReference type="GO" id="GO:0009089">
    <property type="term" value="P:lysine biosynthetic process via diaminopimelate"/>
    <property type="evidence" value="ECO:0007669"/>
    <property type="project" value="UniProtKB-UniRule"/>
</dbReference>
<evidence type="ECO:0000256" key="8">
    <source>
        <dbReference type="ARBA" id="ARBA00023154"/>
    </source>
</evidence>